<dbReference type="Proteomes" id="UP000478546">
    <property type="component" value="Unassembled WGS sequence"/>
</dbReference>
<comment type="caution">
    <text evidence="1">The sequence shown here is derived from an EMBL/GenBank/DDBJ whole genome shotgun (WGS) entry which is preliminary data.</text>
</comment>
<dbReference type="EMBL" id="JAAEAA010000009">
    <property type="protein sequence ID" value="NDK55994.1"/>
    <property type="molecule type" value="Genomic_DNA"/>
</dbReference>
<evidence type="ECO:0000313" key="2">
    <source>
        <dbReference type="Proteomes" id="UP000478546"/>
    </source>
</evidence>
<sequence length="487" mass="57917">MDELKRLIDILERKGKGSASAILNYADHTNLETQLYQLAKDDELKEESFFVEQLYSTPDKAGAYKMLKSRVKRKLYNQLLFLDTDNPKLVDLIGSIKLKCRKILYQADSLRRLDESVLSEQQLKKALTIAQDAQLVEHEIDGLEQLRILLAEKKFKRKEFDKCTARLDKLYQIQEIERASDKIYYDFRFNIKFGVETNYKLKQKLLGYVNELQNYWEATNSNMVFRRYHQLKMFYYEMEGDFDSYIIYLKNTFLLYNSGKIHHLYFSENFNKYVLVFAYLRTQNYIEGLKEAEELKYRIENGTNNWFMHMENYFYLAVHSKNYHEANSILTEVVTNKYFAELKHVAQERWILYSGFFNYLTGGTVKIKNNKKLKYIPQDKKGYNVWALILDCVLALDKKQADLIEREIDRLRKFIPSYLVDKEDARTKLFLKLLQVAGREYSDAKVCRRKGAYLFNKLQKTPVPGIAYAETEIVPYEHLWELILTKM</sequence>
<dbReference type="AlphaFoldDB" id="A0A6B2H9K9"/>
<keyword evidence="2" id="KW-1185">Reference proteome</keyword>
<organism evidence="1 2">
    <name type="scientific">Pontibacter fetidus</name>
    <dbReference type="NCBI Taxonomy" id="2700082"/>
    <lineage>
        <taxon>Bacteria</taxon>
        <taxon>Pseudomonadati</taxon>
        <taxon>Bacteroidota</taxon>
        <taxon>Cytophagia</taxon>
        <taxon>Cytophagales</taxon>
        <taxon>Hymenobacteraceae</taxon>
        <taxon>Pontibacter</taxon>
    </lineage>
</organism>
<proteinExistence type="predicted"/>
<reference evidence="1 2" key="1">
    <citation type="submission" date="2020-01" db="EMBL/GenBank/DDBJ databases">
        <authorList>
            <person name="Kim M.K."/>
        </authorList>
    </citation>
    <scope>NUCLEOTIDE SEQUENCE [LARGE SCALE GENOMIC DNA]</scope>
    <source>
        <strain evidence="1 2">BT213</strain>
    </source>
</reference>
<evidence type="ECO:0000313" key="1">
    <source>
        <dbReference type="EMBL" id="NDK55994.1"/>
    </source>
</evidence>
<name>A0A6B2H9K9_9BACT</name>
<accession>A0A6B2H9K9</accession>
<protein>
    <submittedName>
        <fullName evidence="1">Uncharacterized protein</fullName>
    </submittedName>
</protein>
<gene>
    <name evidence="1" type="ORF">GWO68_08705</name>
</gene>
<dbReference type="RefSeq" id="WP_162346052.1">
    <property type="nucleotide sequence ID" value="NZ_JAAEAA010000009.1"/>
</dbReference>